<feature type="non-terminal residue" evidence="1">
    <location>
        <position position="1"/>
    </location>
</feature>
<name>A0A0B7B032_9EUPU</name>
<accession>A0A0B7B032</accession>
<organism evidence="1">
    <name type="scientific">Arion vulgaris</name>
    <dbReference type="NCBI Taxonomy" id="1028688"/>
    <lineage>
        <taxon>Eukaryota</taxon>
        <taxon>Metazoa</taxon>
        <taxon>Spiralia</taxon>
        <taxon>Lophotrochozoa</taxon>
        <taxon>Mollusca</taxon>
        <taxon>Gastropoda</taxon>
        <taxon>Heterobranchia</taxon>
        <taxon>Euthyneura</taxon>
        <taxon>Panpulmonata</taxon>
        <taxon>Eupulmonata</taxon>
        <taxon>Stylommatophora</taxon>
        <taxon>Helicina</taxon>
        <taxon>Arionoidea</taxon>
        <taxon>Arionidae</taxon>
        <taxon>Arion</taxon>
    </lineage>
</organism>
<sequence>EYGLRDIALKVVAALKQSKQVLINDELHSKLTRKSFLETVMKKVPSCRVQLVQVIPKYGFLQVMWSLQFSYAGGLLATNPKEEEHLRRWFDDSLKHIDYDSGFVDKPCEKEGYAMEILLVPLQVNSHFKLECPALFLQFEGVLNEKMEFRLNVEELCDHWATENPCGHILFISDDRNRTKGILSSSDESKTFMRCLKQLSLKIKHPVYYIQTSTGMSPGSFCVPPQPGILAFLQLQHLLNLHSQNTCYIFNDVNHMKMAEAAGVRHMKISALRSPDMVLNGHGLTPAVPAMLRTIVVKKPNVQHENIIPQIPTLPLFDLRHDIKDGYVSRKFDNGLEEYVFVKDIQSFSHYQEKCAQHVTPIDQPGSKLSTINPSEAIKKENVSTISKRSSSPDSFDVNIPHWMMNKMSRQGSKDGQCITGLKRSAGTHSDQNNCRSSKTVYVMSEKEAVEMARQLLLQAGHEIIDNATDQKAKKDGPG</sequence>
<protein>
    <submittedName>
        <fullName evidence="1">Uncharacterized protein</fullName>
    </submittedName>
</protein>
<evidence type="ECO:0000313" key="1">
    <source>
        <dbReference type="EMBL" id="CEK85435.1"/>
    </source>
</evidence>
<gene>
    <name evidence="1" type="primary">ORF148231</name>
</gene>
<proteinExistence type="predicted"/>
<reference evidence="1" key="1">
    <citation type="submission" date="2014-12" db="EMBL/GenBank/DDBJ databases">
        <title>Insight into the proteome of Arion vulgaris.</title>
        <authorList>
            <person name="Aradska J."/>
            <person name="Bulat T."/>
            <person name="Smidak R."/>
            <person name="Sarate P."/>
            <person name="Gangsoo J."/>
            <person name="Sialana F."/>
            <person name="Bilban M."/>
            <person name="Lubec G."/>
        </authorList>
    </citation>
    <scope>NUCLEOTIDE SEQUENCE</scope>
    <source>
        <tissue evidence="1">Skin</tissue>
    </source>
</reference>
<dbReference type="AlphaFoldDB" id="A0A0B7B032"/>
<dbReference type="EMBL" id="HACG01038570">
    <property type="protein sequence ID" value="CEK85435.1"/>
    <property type="molecule type" value="Transcribed_RNA"/>
</dbReference>